<proteinExistence type="predicted"/>
<dbReference type="Pfam" id="PF13649">
    <property type="entry name" value="Methyltransf_25"/>
    <property type="match status" value="1"/>
</dbReference>
<dbReference type="SUPFAM" id="SSF53335">
    <property type="entry name" value="S-adenosyl-L-methionine-dependent methyltransferases"/>
    <property type="match status" value="1"/>
</dbReference>
<keyword evidence="3" id="KW-1185">Reference proteome</keyword>
<gene>
    <name evidence="2" type="ORF">GCM10022215_23410</name>
</gene>
<name>A0ABP7XJE3_9ACTN</name>
<dbReference type="Proteomes" id="UP001501495">
    <property type="component" value="Unassembled WGS sequence"/>
</dbReference>
<organism evidence="2 3">
    <name type="scientific">Nocardioides fonticola</name>
    <dbReference type="NCBI Taxonomy" id="450363"/>
    <lineage>
        <taxon>Bacteria</taxon>
        <taxon>Bacillati</taxon>
        <taxon>Actinomycetota</taxon>
        <taxon>Actinomycetes</taxon>
        <taxon>Propionibacteriales</taxon>
        <taxon>Nocardioidaceae</taxon>
        <taxon>Nocardioides</taxon>
    </lineage>
</organism>
<dbReference type="GO" id="GO:0008168">
    <property type="term" value="F:methyltransferase activity"/>
    <property type="evidence" value="ECO:0007669"/>
    <property type="project" value="UniProtKB-KW"/>
</dbReference>
<feature type="domain" description="Methyltransferase" evidence="1">
    <location>
        <begin position="58"/>
        <end position="144"/>
    </location>
</feature>
<evidence type="ECO:0000313" key="3">
    <source>
        <dbReference type="Proteomes" id="UP001501495"/>
    </source>
</evidence>
<reference evidence="3" key="1">
    <citation type="journal article" date="2019" name="Int. J. Syst. Evol. Microbiol.">
        <title>The Global Catalogue of Microorganisms (GCM) 10K type strain sequencing project: providing services to taxonomists for standard genome sequencing and annotation.</title>
        <authorList>
            <consortium name="The Broad Institute Genomics Platform"/>
            <consortium name="The Broad Institute Genome Sequencing Center for Infectious Disease"/>
            <person name="Wu L."/>
            <person name="Ma J."/>
        </authorList>
    </citation>
    <scope>NUCLEOTIDE SEQUENCE [LARGE SCALE GENOMIC DNA]</scope>
    <source>
        <strain evidence="3">JCM 16703</strain>
    </source>
</reference>
<dbReference type="InterPro" id="IPR041698">
    <property type="entry name" value="Methyltransf_25"/>
</dbReference>
<dbReference type="InterPro" id="IPR029063">
    <property type="entry name" value="SAM-dependent_MTases_sf"/>
</dbReference>
<accession>A0ABP7XJE3</accession>
<protein>
    <submittedName>
        <fullName evidence="2">Class I SAM-dependent methyltransferase</fullName>
    </submittedName>
</protein>
<keyword evidence="2" id="KW-0489">Methyltransferase</keyword>
<dbReference type="RefSeq" id="WP_344733572.1">
    <property type="nucleotide sequence ID" value="NZ_BAAAZH010000016.1"/>
</dbReference>
<evidence type="ECO:0000313" key="2">
    <source>
        <dbReference type="EMBL" id="GAA4120159.1"/>
    </source>
</evidence>
<dbReference type="Gene3D" id="3.40.50.150">
    <property type="entry name" value="Vaccinia Virus protein VP39"/>
    <property type="match status" value="1"/>
</dbReference>
<evidence type="ECO:0000259" key="1">
    <source>
        <dbReference type="Pfam" id="PF13649"/>
    </source>
</evidence>
<keyword evidence="2" id="KW-0808">Transferase</keyword>
<comment type="caution">
    <text evidence="2">The sequence shown here is derived from an EMBL/GenBank/DDBJ whole genome shotgun (WGS) entry which is preliminary data.</text>
</comment>
<dbReference type="EMBL" id="BAAAZH010000016">
    <property type="protein sequence ID" value="GAA4120159.1"/>
    <property type="molecule type" value="Genomic_DNA"/>
</dbReference>
<dbReference type="GO" id="GO:0032259">
    <property type="term" value="P:methylation"/>
    <property type="evidence" value="ECO:0007669"/>
    <property type="project" value="UniProtKB-KW"/>
</dbReference>
<sequence length="216" mass="22702">MTARDASFSEVFGAALRGAPCRVVGLEAVAQALPVADWTREIDRADAHLLDLCEGPTIDIGCGPGRLAAGLAAAGHIVLGIDVVQEAVDQTRSRGAAALRRDVFDPLPGEGRWATALLADGNVGIGGDPVALLRRVREILDPRGRVVVELAAPGVEERVVWARLEGRDTVSRPFRWAVVGVDGIAHVAAGAGLAVRSRSAFLGRWCAVLEPLEAVR</sequence>
<dbReference type="CDD" id="cd02440">
    <property type="entry name" value="AdoMet_MTases"/>
    <property type="match status" value="1"/>
</dbReference>